<dbReference type="GO" id="GO:0002953">
    <property type="term" value="F:5'-deoxynucleotidase activity"/>
    <property type="evidence" value="ECO:0007669"/>
    <property type="project" value="InterPro"/>
</dbReference>
<keyword evidence="1 3" id="KW-0378">Hydrolase</keyword>
<dbReference type="InterPro" id="IPR039356">
    <property type="entry name" value="YfbR/HDDC2"/>
</dbReference>
<dbReference type="EMBL" id="CABWKQ010000032">
    <property type="protein sequence ID" value="VWX38315.1"/>
    <property type="molecule type" value="Genomic_DNA"/>
</dbReference>
<evidence type="ECO:0000259" key="2">
    <source>
        <dbReference type="SMART" id="SM00471"/>
    </source>
</evidence>
<dbReference type="AlphaFoldDB" id="A0A653IGZ7"/>
<evidence type="ECO:0000313" key="3">
    <source>
        <dbReference type="EMBL" id="VWX38315.1"/>
    </source>
</evidence>
<dbReference type="PANTHER" id="PTHR11845:SF13">
    <property type="entry name" value="5'-DEOXYNUCLEOTIDASE HDDC2"/>
    <property type="match status" value="1"/>
</dbReference>
<dbReference type="Pfam" id="PF12917">
    <property type="entry name" value="YfbR-like"/>
    <property type="match status" value="2"/>
</dbReference>
<feature type="domain" description="HD/PDEase" evidence="2">
    <location>
        <begin position="211"/>
        <end position="336"/>
    </location>
</feature>
<name>A0A653IGZ7_9BACL</name>
<feature type="domain" description="HD/PDEase" evidence="2">
    <location>
        <begin position="26"/>
        <end position="150"/>
    </location>
</feature>
<dbReference type="GO" id="GO:0005737">
    <property type="term" value="C:cytoplasm"/>
    <property type="evidence" value="ECO:0007669"/>
    <property type="project" value="TreeGrafter"/>
</dbReference>
<dbReference type="PANTHER" id="PTHR11845">
    <property type="entry name" value="5'-DEOXYNUCLEOTIDASE HDDC2"/>
    <property type="match status" value="1"/>
</dbReference>
<sequence length="377" mass="43116">MQNGNFIRMLTRMQNVPRWDEYAPRFQDNAASHSFRVALFSLMASYIEQEQQPVEIDRLRLLGKALFHDMNEVITGPIKHRTKKEPTLHDHIQAMEQQASEKLVALLSKSLQTEFTDYLVHAEDDTIEGRIVEAIDTFDAMLFARREARMTASPFFEAKTLELKNYLLAHPLHSIRRLTTSVFAEDEMAHFIDNALMMDTIRRWKGRFNTIDDNDATHAFRAASLGLFNGLIESKKYGVTIDTAEVVSRLLCHDLVEGTTGDVLGPVKHATPITAAAFEAYERAEGETLIGLLPDVMRTEFHRFLVEAKDDTYEGQMVDVVDKLDALIKMNMERKLNGVEYETGYRAQLKKVQTAYENPSVVFFLAYVLHDLDYVTT</sequence>
<evidence type="ECO:0000313" key="4">
    <source>
        <dbReference type="Proteomes" id="UP000439752"/>
    </source>
</evidence>
<reference evidence="3 4" key="1">
    <citation type="submission" date="2019-10" db="EMBL/GenBank/DDBJ databases">
        <authorList>
            <person name="Karimi E."/>
        </authorList>
    </citation>
    <scope>NUCLEOTIDE SEQUENCE [LARGE SCALE GENOMIC DNA]</scope>
    <source>
        <strain evidence="3">Exiguobacterium sp. 9Y</strain>
    </source>
</reference>
<dbReference type="RefSeq" id="WP_159173988.1">
    <property type="nucleotide sequence ID" value="NZ_LR732312.1"/>
</dbReference>
<dbReference type="Proteomes" id="UP000439752">
    <property type="component" value="Unassembled WGS sequence"/>
</dbReference>
<protein>
    <submittedName>
        <fullName evidence="3">Phosphohydrolase</fullName>
    </submittedName>
</protein>
<dbReference type="InterPro" id="IPR003607">
    <property type="entry name" value="HD/PDEase_dom"/>
</dbReference>
<dbReference type="Gene3D" id="1.10.3210.10">
    <property type="entry name" value="Hypothetical protein af1432"/>
    <property type="match status" value="2"/>
</dbReference>
<dbReference type="SMART" id="SM00471">
    <property type="entry name" value="HDc"/>
    <property type="match status" value="2"/>
</dbReference>
<organism evidence="3 4">
    <name type="scientific">Exiguobacterium oxidotolerans</name>
    <dbReference type="NCBI Taxonomy" id="223958"/>
    <lineage>
        <taxon>Bacteria</taxon>
        <taxon>Bacillati</taxon>
        <taxon>Bacillota</taxon>
        <taxon>Bacilli</taxon>
        <taxon>Bacillales</taxon>
        <taxon>Bacillales Family XII. Incertae Sedis</taxon>
        <taxon>Exiguobacterium</taxon>
    </lineage>
</organism>
<gene>
    <name evidence="3" type="ORF">EXIGUO9Y_380078</name>
</gene>
<dbReference type="SUPFAM" id="SSF109604">
    <property type="entry name" value="HD-domain/PDEase-like"/>
    <property type="match status" value="2"/>
</dbReference>
<evidence type="ECO:0000256" key="1">
    <source>
        <dbReference type="ARBA" id="ARBA00022801"/>
    </source>
</evidence>
<accession>A0A653IGZ7</accession>
<proteinExistence type="predicted"/>
<keyword evidence="4" id="KW-1185">Reference proteome</keyword>